<gene>
    <name evidence="11" type="ORF">GF068_38615</name>
</gene>
<evidence type="ECO:0000259" key="10">
    <source>
        <dbReference type="PROSITE" id="PS50929"/>
    </source>
</evidence>
<feature type="transmembrane region" description="Helical" evidence="8">
    <location>
        <begin position="163"/>
        <end position="196"/>
    </location>
</feature>
<evidence type="ECO:0000256" key="2">
    <source>
        <dbReference type="ARBA" id="ARBA00022692"/>
    </source>
</evidence>
<evidence type="ECO:0000256" key="7">
    <source>
        <dbReference type="SAM" id="MobiDB-lite"/>
    </source>
</evidence>
<dbReference type="GO" id="GO:0005886">
    <property type="term" value="C:plasma membrane"/>
    <property type="evidence" value="ECO:0007669"/>
    <property type="project" value="UniProtKB-SubCell"/>
</dbReference>
<dbReference type="Gene3D" id="1.20.1560.10">
    <property type="entry name" value="ABC transporter type 1, transmembrane domain"/>
    <property type="match status" value="1"/>
</dbReference>
<dbReference type="Pfam" id="PF00664">
    <property type="entry name" value="ABC_membrane"/>
    <property type="match status" value="1"/>
</dbReference>
<dbReference type="NCBIfam" id="TIGR01194">
    <property type="entry name" value="cyc_pep_trnsptr"/>
    <property type="match status" value="1"/>
</dbReference>
<keyword evidence="5 8" id="KW-1133">Transmembrane helix</keyword>
<evidence type="ECO:0000313" key="11">
    <source>
        <dbReference type="EMBL" id="MRG97792.1"/>
    </source>
</evidence>
<dbReference type="Proteomes" id="UP000440224">
    <property type="component" value="Unassembled WGS sequence"/>
</dbReference>
<name>A0A6N7PZZ6_9BACT</name>
<feature type="region of interest" description="Disordered" evidence="7">
    <location>
        <begin position="571"/>
        <end position="590"/>
    </location>
</feature>
<evidence type="ECO:0000256" key="4">
    <source>
        <dbReference type="ARBA" id="ARBA00022840"/>
    </source>
</evidence>
<feature type="compositionally biased region" description="Polar residues" evidence="7">
    <location>
        <begin position="580"/>
        <end position="590"/>
    </location>
</feature>
<feature type="domain" description="ABC transmembrane type-1" evidence="10">
    <location>
        <begin position="49"/>
        <end position="321"/>
    </location>
</feature>
<keyword evidence="2 8" id="KW-0812">Transmembrane</keyword>
<keyword evidence="6 8" id="KW-0472">Membrane</keyword>
<feature type="transmembrane region" description="Helical" evidence="8">
    <location>
        <begin position="266"/>
        <end position="284"/>
    </location>
</feature>
<feature type="compositionally biased region" description="Basic residues" evidence="7">
    <location>
        <begin position="1"/>
        <end position="12"/>
    </location>
</feature>
<dbReference type="EMBL" id="WJIE01000021">
    <property type="protein sequence ID" value="MRG97792.1"/>
    <property type="molecule type" value="Genomic_DNA"/>
</dbReference>
<keyword evidence="12" id="KW-1185">Reference proteome</keyword>
<dbReference type="SUPFAM" id="SSF90123">
    <property type="entry name" value="ABC transporter transmembrane region"/>
    <property type="match status" value="1"/>
</dbReference>
<feature type="transmembrane region" description="Helical" evidence="8">
    <location>
        <begin position="81"/>
        <end position="100"/>
    </location>
</feature>
<proteinExistence type="predicted"/>
<evidence type="ECO:0000256" key="5">
    <source>
        <dbReference type="ARBA" id="ARBA00022989"/>
    </source>
</evidence>
<feature type="domain" description="ABC transporter" evidence="9">
    <location>
        <begin position="365"/>
        <end position="588"/>
    </location>
</feature>
<dbReference type="InterPro" id="IPR039421">
    <property type="entry name" value="Type_1_exporter"/>
</dbReference>
<dbReference type="Gene3D" id="3.40.50.300">
    <property type="entry name" value="P-loop containing nucleotide triphosphate hydrolases"/>
    <property type="match status" value="1"/>
</dbReference>
<dbReference type="PROSITE" id="PS50929">
    <property type="entry name" value="ABC_TM1F"/>
    <property type="match status" value="1"/>
</dbReference>
<dbReference type="SMART" id="SM00382">
    <property type="entry name" value="AAA"/>
    <property type="match status" value="1"/>
</dbReference>
<dbReference type="InterPro" id="IPR011527">
    <property type="entry name" value="ABC1_TM_dom"/>
</dbReference>
<dbReference type="AlphaFoldDB" id="A0A6N7PZZ6"/>
<reference evidence="11 12" key="1">
    <citation type="submission" date="2019-10" db="EMBL/GenBank/DDBJ databases">
        <title>A soil myxobacterium in the family Polyangiaceae.</title>
        <authorList>
            <person name="Li Y."/>
            <person name="Wang J."/>
        </authorList>
    </citation>
    <scope>NUCLEOTIDE SEQUENCE [LARGE SCALE GENOMIC DNA]</scope>
    <source>
        <strain evidence="11 12">DSM 14734</strain>
    </source>
</reference>
<dbReference type="GO" id="GO:0034040">
    <property type="term" value="F:ATPase-coupled lipid transmembrane transporter activity"/>
    <property type="evidence" value="ECO:0007669"/>
    <property type="project" value="TreeGrafter"/>
</dbReference>
<feature type="transmembrane region" description="Helical" evidence="8">
    <location>
        <begin position="49"/>
        <end position="69"/>
    </location>
</feature>
<feature type="region of interest" description="Disordered" evidence="7">
    <location>
        <begin position="1"/>
        <end position="26"/>
    </location>
</feature>
<dbReference type="PANTHER" id="PTHR24221">
    <property type="entry name" value="ATP-BINDING CASSETTE SUB-FAMILY B"/>
    <property type="match status" value="1"/>
</dbReference>
<evidence type="ECO:0000256" key="6">
    <source>
        <dbReference type="ARBA" id="ARBA00023136"/>
    </source>
</evidence>
<dbReference type="InterPro" id="IPR003439">
    <property type="entry name" value="ABC_transporter-like_ATP-bd"/>
</dbReference>
<evidence type="ECO:0000256" key="1">
    <source>
        <dbReference type="ARBA" id="ARBA00004651"/>
    </source>
</evidence>
<dbReference type="GO" id="GO:0005524">
    <property type="term" value="F:ATP binding"/>
    <property type="evidence" value="ECO:0007669"/>
    <property type="project" value="UniProtKB-KW"/>
</dbReference>
<dbReference type="InterPro" id="IPR027417">
    <property type="entry name" value="P-loop_NTPase"/>
</dbReference>
<dbReference type="OrthoDB" id="9760776at2"/>
<dbReference type="GO" id="GO:0140359">
    <property type="term" value="F:ABC-type transporter activity"/>
    <property type="evidence" value="ECO:0007669"/>
    <property type="project" value="InterPro"/>
</dbReference>
<keyword evidence="3" id="KW-0547">Nucleotide-binding</keyword>
<dbReference type="GO" id="GO:0016887">
    <property type="term" value="F:ATP hydrolysis activity"/>
    <property type="evidence" value="ECO:0007669"/>
    <property type="project" value="InterPro"/>
</dbReference>
<comment type="subcellular location">
    <subcellularLocation>
        <location evidence="1">Cell membrane</location>
        <topology evidence="1">Multi-pass membrane protein</topology>
    </subcellularLocation>
</comment>
<comment type="caution">
    <text evidence="11">The sequence shown here is derived from an EMBL/GenBank/DDBJ whole genome shotgun (WGS) entry which is preliminary data.</text>
</comment>
<dbReference type="PROSITE" id="PS50893">
    <property type="entry name" value="ABC_TRANSPORTER_2"/>
    <property type="match status" value="1"/>
</dbReference>
<dbReference type="InterPro" id="IPR003593">
    <property type="entry name" value="AAA+_ATPase"/>
</dbReference>
<evidence type="ECO:0000256" key="8">
    <source>
        <dbReference type="SAM" id="Phobius"/>
    </source>
</evidence>
<evidence type="ECO:0000259" key="9">
    <source>
        <dbReference type="PROSITE" id="PS50893"/>
    </source>
</evidence>
<organism evidence="11 12">
    <name type="scientific">Polyangium spumosum</name>
    <dbReference type="NCBI Taxonomy" id="889282"/>
    <lineage>
        <taxon>Bacteria</taxon>
        <taxon>Pseudomonadati</taxon>
        <taxon>Myxococcota</taxon>
        <taxon>Polyangia</taxon>
        <taxon>Polyangiales</taxon>
        <taxon>Polyangiaceae</taxon>
        <taxon>Polyangium</taxon>
    </lineage>
</organism>
<dbReference type="GO" id="GO:1904680">
    <property type="term" value="F:peptide transmembrane transporter activity"/>
    <property type="evidence" value="ECO:0007669"/>
    <property type="project" value="InterPro"/>
</dbReference>
<accession>A0A6N7PZZ6</accession>
<protein>
    <submittedName>
        <fullName evidence="11">Cyclic peptide export ABC transporter</fullName>
    </submittedName>
</protein>
<evidence type="ECO:0000256" key="3">
    <source>
        <dbReference type="ARBA" id="ARBA00022741"/>
    </source>
</evidence>
<sequence length="590" mass="65700">MPKSLTHRRRPPRVSLSEHPLRGSDKVTKTPMNIVELIYKEAGPDRWRLLLASTAAGVGNTLVLVFINAAAQEPDAVDGRAFFLFAVLMLAYILGARYLFHRTIDIVEEILHRIKGRIVEKILRADFAALERLGTSEIYDRITENATVISGAVGLVTNVLQQLLIFLFAIVYIAWMSLPAFVLLGILTAAGLALYWTRSEVMVGFLQHLAKTRVAFFDVLTDLLRGFKEVRFSRRRGQQIRDDVMRTSADLRDTTRKANHLFDDNFILASCNLFVLLGALVFVLPRHVHMEPATLTKLVSGVMFLWGPLQGAVSGYPAYVRSNQALREIETLERKLDAAAAAKVSEGALSDPWKGKPGAIVAQGVEYEYARTNGDETFRIGPVHFTIDPGEIIFIVGGNGSGKSTLLKVLTGLYTPTLGTLSSGGEAVRPQNAPAYREMISAIFSDFHLFSRAYGLLDVDGDAVTRLLAQMQLEGKTGFKDDRFTRRDLSTGQRKRLAMVVSLLEDRPIHVFDEWAADQDPAFRKYFYEELLPALKARGKTVIAVSHDDRYFHCADRVFTMEYGKLLSIEPGHRAPARPSTESTEQSLPS</sequence>
<dbReference type="PANTHER" id="PTHR24221:SF654">
    <property type="entry name" value="ATP-BINDING CASSETTE SUB-FAMILY B MEMBER 6"/>
    <property type="match status" value="1"/>
</dbReference>
<keyword evidence="4" id="KW-0067">ATP-binding</keyword>
<dbReference type="InterPro" id="IPR036640">
    <property type="entry name" value="ABC1_TM_sf"/>
</dbReference>
<dbReference type="Pfam" id="PF00005">
    <property type="entry name" value="ABC_tran"/>
    <property type="match status" value="1"/>
</dbReference>
<dbReference type="GO" id="GO:0015833">
    <property type="term" value="P:peptide transport"/>
    <property type="evidence" value="ECO:0007669"/>
    <property type="project" value="InterPro"/>
</dbReference>
<evidence type="ECO:0000313" key="12">
    <source>
        <dbReference type="Proteomes" id="UP000440224"/>
    </source>
</evidence>
<dbReference type="SUPFAM" id="SSF52540">
    <property type="entry name" value="P-loop containing nucleoside triphosphate hydrolases"/>
    <property type="match status" value="1"/>
</dbReference>
<dbReference type="InterPro" id="IPR005898">
    <property type="entry name" value="Cyc_pep_transpt_SyrD/YojI"/>
</dbReference>